<keyword evidence="1" id="KW-0540">Nuclease</keyword>
<organism evidence="1">
    <name type="scientific">Rhipicephalus microplus</name>
    <name type="common">Cattle tick</name>
    <name type="synonym">Boophilus microplus</name>
    <dbReference type="NCBI Taxonomy" id="6941"/>
    <lineage>
        <taxon>Eukaryota</taxon>
        <taxon>Metazoa</taxon>
        <taxon>Ecdysozoa</taxon>
        <taxon>Arthropoda</taxon>
        <taxon>Chelicerata</taxon>
        <taxon>Arachnida</taxon>
        <taxon>Acari</taxon>
        <taxon>Parasitiformes</taxon>
        <taxon>Ixodida</taxon>
        <taxon>Ixodoidea</taxon>
        <taxon>Ixodidae</taxon>
        <taxon>Rhipicephalinae</taxon>
        <taxon>Rhipicephalus</taxon>
        <taxon>Boophilus</taxon>
    </lineage>
</organism>
<keyword evidence="1" id="KW-0695">RNA-directed DNA polymerase</keyword>
<name>A0A6G5AC32_RHIMP</name>
<evidence type="ECO:0000313" key="1">
    <source>
        <dbReference type="EMBL" id="NIE47720.1"/>
    </source>
</evidence>
<dbReference type="AlphaFoldDB" id="A0A6G5AC32"/>
<dbReference type="InterPro" id="IPR043502">
    <property type="entry name" value="DNA/RNA_pol_sf"/>
</dbReference>
<keyword evidence="1" id="KW-0808">Transferase</keyword>
<dbReference type="EMBL" id="GIKN01005447">
    <property type="protein sequence ID" value="NIE47720.1"/>
    <property type="molecule type" value="Transcribed_RNA"/>
</dbReference>
<dbReference type="GO" id="GO:0004519">
    <property type="term" value="F:endonuclease activity"/>
    <property type="evidence" value="ECO:0007669"/>
    <property type="project" value="UniProtKB-KW"/>
</dbReference>
<dbReference type="SUPFAM" id="SSF56672">
    <property type="entry name" value="DNA/RNA polymerases"/>
    <property type="match status" value="1"/>
</dbReference>
<dbReference type="GO" id="GO:0003964">
    <property type="term" value="F:RNA-directed DNA polymerase activity"/>
    <property type="evidence" value="ECO:0007669"/>
    <property type="project" value="UniProtKB-KW"/>
</dbReference>
<keyword evidence="1" id="KW-0378">Hydrolase</keyword>
<dbReference type="PANTHER" id="PTHR33395:SF22">
    <property type="entry name" value="REVERSE TRANSCRIPTASE DOMAIN-CONTAINING PROTEIN"/>
    <property type="match status" value="1"/>
</dbReference>
<keyword evidence="1" id="KW-0548">Nucleotidyltransferase</keyword>
<reference evidence="1" key="1">
    <citation type="submission" date="2020-03" db="EMBL/GenBank/DDBJ databases">
        <title>A transcriptome and proteome of the tick Rhipicephalus microplus shaped by the genetic composition of its hosts and developmental stage.</title>
        <authorList>
            <person name="Garcia G.R."/>
            <person name="Ribeiro J.M.C."/>
            <person name="Maruyama S.R."/>
            <person name="Gardinasse L.G."/>
            <person name="Nelson K."/>
            <person name="Ferreira B.R."/>
            <person name="Andrade T.G."/>
            <person name="Santos I.K.F.M."/>
        </authorList>
    </citation>
    <scope>NUCLEOTIDE SEQUENCE</scope>
    <source>
        <strain evidence="1">NSGR</strain>
        <tissue evidence="1">Salivary glands</tissue>
    </source>
</reference>
<keyword evidence="1" id="KW-0255">Endonuclease</keyword>
<proteinExistence type="predicted"/>
<sequence>MLKTNPKKFWLVINPQESDLIVLNDLSGIAIPTDQCSSMFNDVFSKKFSLPTTTNAPHVQPYHHDHMFPVILSYDDVASNIKSLKPSLAPGSDQINVKFLQNTVCYSSIILTKIFQQSLNDGVLPSEWKVGKVVPIHKSGNKHSPLNYRPISLTSIPCKILEHILASHLANFLESHSFFCQSQHGFRKSYSCETQLTLFVHKLNTILDKSLLAVCIFLDFFQSF</sequence>
<protein>
    <submittedName>
        <fullName evidence="1">Putative endonuclease/reverse transcriptase</fullName>
    </submittedName>
</protein>
<accession>A0A6G5AC32</accession>
<dbReference type="PANTHER" id="PTHR33395">
    <property type="entry name" value="TRANSCRIPTASE, PUTATIVE-RELATED-RELATED"/>
    <property type="match status" value="1"/>
</dbReference>